<dbReference type="Proteomes" id="UP000321058">
    <property type="component" value="Unassembled WGS sequence"/>
</dbReference>
<evidence type="ECO:0000313" key="4">
    <source>
        <dbReference type="Proteomes" id="UP000321058"/>
    </source>
</evidence>
<sequence length="253" mass="26472">MVGVAAGLAKAGFRPVVYGLAAFVPMRVLEQIKIDVCYEELPVVFVGDGAGVVYAQLGTSHQCTEDVAALRAVPNIGIVSPADRFELQYCWKHLLQSKGAGYLRFGKADGGDVHAAIPDAPVGDLLQARPGKGDWAIIATGSMVVAACRLSAALGGAPVWSAPVLHPINRAQVESIGRAFGGIFVVEEHSMAGGLGGLVAEIVAETGGCRVIRFGTRQFSEFCGDYKYLLSQHGLDDSTLLAGMTSAMAREAP</sequence>
<evidence type="ECO:0000259" key="2">
    <source>
        <dbReference type="Pfam" id="PF02780"/>
    </source>
</evidence>
<dbReference type="InterPro" id="IPR029061">
    <property type="entry name" value="THDP-binding"/>
</dbReference>
<feature type="domain" description="Transketolase-like pyrimidine-binding" evidence="1">
    <location>
        <begin position="1"/>
        <end position="107"/>
    </location>
</feature>
<evidence type="ECO:0000259" key="1">
    <source>
        <dbReference type="Pfam" id="PF02779"/>
    </source>
</evidence>
<dbReference type="InterPro" id="IPR009014">
    <property type="entry name" value="Transketo_C/PFOR_II"/>
</dbReference>
<protein>
    <submittedName>
        <fullName evidence="3">Transketolase</fullName>
    </submittedName>
</protein>
<dbReference type="Pfam" id="PF02779">
    <property type="entry name" value="Transket_pyr"/>
    <property type="match status" value="1"/>
</dbReference>
<dbReference type="AlphaFoldDB" id="A0A512N4W2"/>
<dbReference type="Gene3D" id="3.40.50.920">
    <property type="match status" value="1"/>
</dbReference>
<proteinExistence type="predicted"/>
<dbReference type="PANTHER" id="PTHR43825">
    <property type="entry name" value="PYRUVATE DEHYDROGENASE E1 COMPONENT"/>
    <property type="match status" value="1"/>
</dbReference>
<dbReference type="Gene3D" id="3.40.50.970">
    <property type="match status" value="1"/>
</dbReference>
<dbReference type="SUPFAM" id="SSF52518">
    <property type="entry name" value="Thiamin diphosphate-binding fold (THDP-binding)"/>
    <property type="match status" value="1"/>
</dbReference>
<evidence type="ECO:0000313" key="3">
    <source>
        <dbReference type="EMBL" id="GEP53998.1"/>
    </source>
</evidence>
<dbReference type="InterPro" id="IPR005475">
    <property type="entry name" value="Transketolase-like_Pyr-bd"/>
</dbReference>
<accession>A0A512N4W2</accession>
<dbReference type="Pfam" id="PF02780">
    <property type="entry name" value="Transketolase_C"/>
    <property type="match status" value="1"/>
</dbReference>
<organism evidence="3 4">
    <name type="scientific">Reyranella soli</name>
    <dbReference type="NCBI Taxonomy" id="1230389"/>
    <lineage>
        <taxon>Bacteria</taxon>
        <taxon>Pseudomonadati</taxon>
        <taxon>Pseudomonadota</taxon>
        <taxon>Alphaproteobacteria</taxon>
        <taxon>Hyphomicrobiales</taxon>
        <taxon>Reyranellaceae</taxon>
        <taxon>Reyranella</taxon>
    </lineage>
</organism>
<comment type="caution">
    <text evidence="3">The sequence shown here is derived from an EMBL/GenBank/DDBJ whole genome shotgun (WGS) entry which is preliminary data.</text>
</comment>
<gene>
    <name evidence="3" type="ORF">RSO01_11640</name>
</gene>
<name>A0A512N4W2_9HYPH</name>
<dbReference type="InterPro" id="IPR033248">
    <property type="entry name" value="Transketolase_C"/>
</dbReference>
<dbReference type="SUPFAM" id="SSF52922">
    <property type="entry name" value="TK C-terminal domain-like"/>
    <property type="match status" value="1"/>
</dbReference>
<reference evidence="3 4" key="1">
    <citation type="submission" date="2019-07" db="EMBL/GenBank/DDBJ databases">
        <title>Whole genome shotgun sequence of Reyranella soli NBRC 108950.</title>
        <authorList>
            <person name="Hosoyama A."/>
            <person name="Uohara A."/>
            <person name="Ohji S."/>
            <person name="Ichikawa N."/>
        </authorList>
    </citation>
    <scope>NUCLEOTIDE SEQUENCE [LARGE SCALE GENOMIC DNA]</scope>
    <source>
        <strain evidence="3 4">NBRC 108950</strain>
    </source>
</reference>
<dbReference type="PANTHER" id="PTHR43825:SF1">
    <property type="entry name" value="TRANSKETOLASE-LIKE PYRIMIDINE-BINDING DOMAIN-CONTAINING PROTEIN"/>
    <property type="match status" value="1"/>
</dbReference>
<dbReference type="CDD" id="cd07033">
    <property type="entry name" value="TPP_PYR_DXS_TK_like"/>
    <property type="match status" value="1"/>
</dbReference>
<keyword evidence="4" id="KW-1185">Reference proteome</keyword>
<feature type="domain" description="Transketolase C-terminal" evidence="2">
    <location>
        <begin position="132"/>
        <end position="205"/>
    </location>
</feature>
<dbReference type="EMBL" id="BKAJ01000020">
    <property type="protein sequence ID" value="GEP53998.1"/>
    <property type="molecule type" value="Genomic_DNA"/>
</dbReference>
<dbReference type="InterPro" id="IPR051157">
    <property type="entry name" value="PDH/Transketolase"/>
</dbReference>